<dbReference type="InterPro" id="IPR032675">
    <property type="entry name" value="LRR_dom_sf"/>
</dbReference>
<organism evidence="1 2">
    <name type="scientific">Rhodofomes roseus</name>
    <dbReference type="NCBI Taxonomy" id="34475"/>
    <lineage>
        <taxon>Eukaryota</taxon>
        <taxon>Fungi</taxon>
        <taxon>Dikarya</taxon>
        <taxon>Basidiomycota</taxon>
        <taxon>Agaricomycotina</taxon>
        <taxon>Agaricomycetes</taxon>
        <taxon>Polyporales</taxon>
        <taxon>Rhodofomes</taxon>
    </lineage>
</organism>
<proteinExistence type="predicted"/>
<dbReference type="SUPFAM" id="SSF52047">
    <property type="entry name" value="RNI-like"/>
    <property type="match status" value="1"/>
</dbReference>
<dbReference type="Proteomes" id="UP000298390">
    <property type="component" value="Unassembled WGS sequence"/>
</dbReference>
<protein>
    <recommendedName>
        <fullName evidence="3">F-box domain-containing protein</fullName>
    </recommendedName>
</protein>
<dbReference type="EMBL" id="SEKV01000466">
    <property type="protein sequence ID" value="TFY56920.1"/>
    <property type="molecule type" value="Genomic_DNA"/>
</dbReference>
<evidence type="ECO:0000313" key="2">
    <source>
        <dbReference type="Proteomes" id="UP000298390"/>
    </source>
</evidence>
<dbReference type="Gene3D" id="3.80.10.10">
    <property type="entry name" value="Ribonuclease Inhibitor"/>
    <property type="match status" value="1"/>
</dbReference>
<gene>
    <name evidence="1" type="ORF">EVJ58_g7345</name>
</gene>
<evidence type="ECO:0000313" key="1">
    <source>
        <dbReference type="EMBL" id="TFY56920.1"/>
    </source>
</evidence>
<sequence length="463" mass="51275">MSGTSCVRRGELVSAGPTFPLNPKQPKRGRIIQKLWRPLQHFASRDAKGLVSLHAAVPIVNLASRASALPLDESTAEDARIVGVQLPVETWWEIIDCLQQDWSALLVCTIVCQAWHVRAQAHLPKGNGHAVGLLSRQDVILLSQCSRARALHTRAVHVYGDRHTGSLAHLGTFAAMLSGKLHRLEELQILDCTWKTAALKETILLRRLSEFTSIRTLRLQNVTLPSATTLANLLRALPDLRSLKCASVSTTKKQYGDAAILDALLRPLMDLQRLDLDCPDGDDIIHLFASTTLAQYARTAVIAVYTRPDRKGTQTTNDERLIHRLTSISQLSITFHDTGRSPESIRSFLTQALQHCAARLETLVVKVTRHADPEMELPTLCCIPSAVTGHTRSSTVSVTLGPRTQSEEKHSIEEVVRVRFTDSHTTALVRFSIPSWVSRAPGFREDPWIEQLKDCATEGHAES</sequence>
<reference evidence="1 2" key="1">
    <citation type="submission" date="2019-01" db="EMBL/GenBank/DDBJ databases">
        <title>Genome sequencing of the rare red list fungi Fomitopsis rosea.</title>
        <authorList>
            <person name="Buettner E."/>
            <person name="Kellner H."/>
        </authorList>
    </citation>
    <scope>NUCLEOTIDE SEQUENCE [LARGE SCALE GENOMIC DNA]</scope>
    <source>
        <strain evidence="1 2">DSM 105464</strain>
    </source>
</reference>
<name>A0A4Y9Y3Z7_9APHY</name>
<evidence type="ECO:0008006" key="3">
    <source>
        <dbReference type="Google" id="ProtNLM"/>
    </source>
</evidence>
<dbReference type="STRING" id="34475.A0A4Y9Y3Z7"/>
<comment type="caution">
    <text evidence="1">The sequence shown here is derived from an EMBL/GenBank/DDBJ whole genome shotgun (WGS) entry which is preliminary data.</text>
</comment>
<accession>A0A4Y9Y3Z7</accession>
<dbReference type="AlphaFoldDB" id="A0A4Y9Y3Z7"/>